<evidence type="ECO:0000313" key="3">
    <source>
        <dbReference type="Proteomes" id="UP000255082"/>
    </source>
</evidence>
<evidence type="ECO:0000256" key="1">
    <source>
        <dbReference type="SAM" id="MobiDB-lite"/>
    </source>
</evidence>
<name>A0A378WM69_9NOCA</name>
<protein>
    <submittedName>
        <fullName evidence="2">Uncharacterized protein</fullName>
    </submittedName>
</protein>
<reference evidence="2 3" key="1">
    <citation type="submission" date="2018-06" db="EMBL/GenBank/DDBJ databases">
        <authorList>
            <consortium name="Pathogen Informatics"/>
            <person name="Doyle S."/>
        </authorList>
    </citation>
    <scope>NUCLEOTIDE SEQUENCE [LARGE SCALE GENOMIC DNA]</scope>
    <source>
        <strain evidence="2 3">NCTC13184</strain>
    </source>
</reference>
<dbReference type="AlphaFoldDB" id="A0A378WM69"/>
<accession>A0A378WM69</accession>
<sequence>MTATAIDHRRCDGPHAVDEPPDVHIDRGVSHRIRLAQERARGHHTGIIHQDVDPPKIGDNLVPPRPVAHIQFDRAGAEIGRRGGGGRGVHIGDDHLGSLVREQLRGGPADTATGAGDENAGRGQVDRRITVTEQVHANSLRSIARRVLRRLCSKVSPRRRPSMKFGP</sequence>
<evidence type="ECO:0000313" key="2">
    <source>
        <dbReference type="EMBL" id="SUA42022.1"/>
    </source>
</evidence>
<organism evidence="2 3">
    <name type="scientific">Nocardia africana</name>
    <dbReference type="NCBI Taxonomy" id="134964"/>
    <lineage>
        <taxon>Bacteria</taxon>
        <taxon>Bacillati</taxon>
        <taxon>Actinomycetota</taxon>
        <taxon>Actinomycetes</taxon>
        <taxon>Mycobacteriales</taxon>
        <taxon>Nocardiaceae</taxon>
        <taxon>Nocardia</taxon>
    </lineage>
</organism>
<feature type="region of interest" description="Disordered" evidence="1">
    <location>
        <begin position="1"/>
        <end position="20"/>
    </location>
</feature>
<dbReference type="EMBL" id="UGRU01000001">
    <property type="protein sequence ID" value="SUA42022.1"/>
    <property type="molecule type" value="Genomic_DNA"/>
</dbReference>
<gene>
    <name evidence="2" type="ORF">NCTC13184_01369</name>
</gene>
<proteinExistence type="predicted"/>
<dbReference type="Proteomes" id="UP000255082">
    <property type="component" value="Unassembled WGS sequence"/>
</dbReference>